<reference evidence="6" key="1">
    <citation type="submission" date="2015-10" db="EMBL/GenBank/DDBJ databases">
        <title>Genome of Paenibacillus bovis sp. nov.</title>
        <authorList>
            <person name="Wu Z."/>
            <person name="Gao C."/>
            <person name="Liu Z."/>
            <person name="Zheng H."/>
        </authorList>
    </citation>
    <scope>NUCLEOTIDE SEQUENCE [LARGE SCALE GENOMIC DNA]</scope>
    <source>
        <strain evidence="6">BD3526</strain>
    </source>
</reference>
<keyword evidence="3" id="KW-0808">Transferase</keyword>
<protein>
    <recommendedName>
        <fullName evidence="3">Aminotransferase</fullName>
        <ecNumber evidence="3">2.6.1.-</ecNumber>
    </recommendedName>
</protein>
<feature type="domain" description="Aminotransferase class I/classII large" evidence="4">
    <location>
        <begin position="54"/>
        <end position="352"/>
    </location>
</feature>
<evidence type="ECO:0000256" key="3">
    <source>
        <dbReference type="RuleBase" id="RU000481"/>
    </source>
</evidence>
<dbReference type="GO" id="GO:0030170">
    <property type="term" value="F:pyridoxal phosphate binding"/>
    <property type="evidence" value="ECO:0007669"/>
    <property type="project" value="InterPro"/>
</dbReference>
<reference evidence="5 6" key="2">
    <citation type="journal article" date="2016" name="Int. J. Syst. Evol. Microbiol.">
        <title>Paenibacillus bovis sp. nov., isolated from raw yak (Bos grunniens) milk.</title>
        <authorList>
            <person name="Gao C."/>
            <person name="Han J."/>
            <person name="Liu Z."/>
            <person name="Xu X."/>
            <person name="Hang F."/>
            <person name="Wu Z."/>
        </authorList>
    </citation>
    <scope>NUCLEOTIDE SEQUENCE [LARGE SCALE GENOMIC DNA]</scope>
    <source>
        <strain evidence="5 6">BD3526</strain>
    </source>
</reference>
<dbReference type="EMBL" id="CP013023">
    <property type="protein sequence ID" value="ANF96070.1"/>
    <property type="molecule type" value="Genomic_DNA"/>
</dbReference>
<dbReference type="AlphaFoldDB" id="A0A172ZFZ4"/>
<accession>A0A172ZFZ4</accession>
<name>A0A172ZFZ4_9BACL</name>
<dbReference type="KEGG" id="pbv:AR543_08720"/>
<dbReference type="Gene3D" id="3.40.640.10">
    <property type="entry name" value="Type I PLP-dependent aspartate aminotransferase-like (Major domain)"/>
    <property type="match status" value="1"/>
</dbReference>
<dbReference type="InterPro" id="IPR015424">
    <property type="entry name" value="PyrdxlP-dep_Trfase"/>
</dbReference>
<dbReference type="Gene3D" id="3.90.1150.10">
    <property type="entry name" value="Aspartate Aminotransferase, domain 1"/>
    <property type="match status" value="1"/>
</dbReference>
<dbReference type="STRING" id="1616788.AR543_08720"/>
<dbReference type="Pfam" id="PF00155">
    <property type="entry name" value="Aminotran_1_2"/>
    <property type="match status" value="1"/>
</dbReference>
<keyword evidence="6" id="KW-1185">Reference proteome</keyword>
<dbReference type="PANTHER" id="PTHR42885:SF1">
    <property type="entry name" value="THREONINE-PHOSPHATE DECARBOXYLASE"/>
    <property type="match status" value="1"/>
</dbReference>
<evidence type="ECO:0000256" key="1">
    <source>
        <dbReference type="ARBA" id="ARBA00001933"/>
    </source>
</evidence>
<evidence type="ECO:0000313" key="5">
    <source>
        <dbReference type="EMBL" id="ANF96070.1"/>
    </source>
</evidence>
<dbReference type="GO" id="GO:0008483">
    <property type="term" value="F:transaminase activity"/>
    <property type="evidence" value="ECO:0007669"/>
    <property type="project" value="UniProtKB-KW"/>
</dbReference>
<dbReference type="RefSeq" id="WP_060533596.1">
    <property type="nucleotide sequence ID" value="NZ_CP013023.1"/>
</dbReference>
<gene>
    <name evidence="5" type="ORF">AR543_08720</name>
</gene>
<dbReference type="InterPro" id="IPR015421">
    <property type="entry name" value="PyrdxlP-dep_Trfase_major"/>
</dbReference>
<dbReference type="SUPFAM" id="SSF53383">
    <property type="entry name" value="PLP-dependent transferases"/>
    <property type="match status" value="1"/>
</dbReference>
<dbReference type="Proteomes" id="UP000078148">
    <property type="component" value="Chromosome"/>
</dbReference>
<proteinExistence type="inferred from homology"/>
<organism evidence="5 6">
    <name type="scientific">Paenibacillus bovis</name>
    <dbReference type="NCBI Taxonomy" id="1616788"/>
    <lineage>
        <taxon>Bacteria</taxon>
        <taxon>Bacillati</taxon>
        <taxon>Bacillota</taxon>
        <taxon>Bacilli</taxon>
        <taxon>Bacillales</taxon>
        <taxon>Paenibacillaceae</taxon>
        <taxon>Paenibacillus</taxon>
    </lineage>
</organism>
<dbReference type="InterPro" id="IPR004839">
    <property type="entry name" value="Aminotransferase_I/II_large"/>
</dbReference>
<dbReference type="PANTHER" id="PTHR42885">
    <property type="entry name" value="HISTIDINOL-PHOSPHATE AMINOTRANSFERASE-RELATED"/>
    <property type="match status" value="1"/>
</dbReference>
<comment type="cofactor">
    <cofactor evidence="1 3">
        <name>pyridoxal 5'-phosphate</name>
        <dbReference type="ChEBI" id="CHEBI:597326"/>
    </cofactor>
</comment>
<dbReference type="CDD" id="cd00609">
    <property type="entry name" value="AAT_like"/>
    <property type="match status" value="1"/>
</dbReference>
<comment type="similarity">
    <text evidence="3">Belongs to the class-I pyridoxal-phosphate-dependent aminotransferase family.</text>
</comment>
<sequence>MIEIYGHGGDRKTAAEQFGQPIAEMMDYSANMNAAGPPPGLLDYLKECLPQIVHYPDPGHRRLRGLLAERNQCTGEQLVIGNGAAECMALLLLALRPAVVGLVEPCFSEYAQLSSQYGSKIMRIYGRPELAYRADVEEICQLIPQVNLLFLGQPNNPNGVQYIFDDLKRIADTANAHKVILVIDEAFTDFIPLSQRISLQGELERYPNIIIVRSMTKFYAIPGLRLGYTISSPEMAARLRSQQVTWSVNTLAQAAGEWCLEHAADTDYEQQTIARNIKQREYLRERLTQMGCSVCPGEANYLLVELPEPWEAETFQMAMGQKGILVRSCAMYPGLSSRHIRIAVKDQEHNLQLLACWQQIFGDQQQDEQR</sequence>
<dbReference type="OrthoDB" id="9813612at2"/>
<evidence type="ECO:0000256" key="2">
    <source>
        <dbReference type="ARBA" id="ARBA00022898"/>
    </source>
</evidence>
<keyword evidence="2" id="KW-0663">Pyridoxal phosphate</keyword>
<dbReference type="InterPro" id="IPR015422">
    <property type="entry name" value="PyrdxlP-dep_Trfase_small"/>
</dbReference>
<dbReference type="InterPro" id="IPR004838">
    <property type="entry name" value="NHTrfase_class1_PyrdxlP-BS"/>
</dbReference>
<keyword evidence="3" id="KW-0032">Aminotransferase</keyword>
<dbReference type="EC" id="2.6.1.-" evidence="3"/>
<dbReference type="PROSITE" id="PS00105">
    <property type="entry name" value="AA_TRANSFER_CLASS_1"/>
    <property type="match status" value="1"/>
</dbReference>
<evidence type="ECO:0000313" key="6">
    <source>
        <dbReference type="Proteomes" id="UP000078148"/>
    </source>
</evidence>
<evidence type="ECO:0000259" key="4">
    <source>
        <dbReference type="Pfam" id="PF00155"/>
    </source>
</evidence>